<evidence type="ECO:0000313" key="3">
    <source>
        <dbReference type="Proteomes" id="UP001596223"/>
    </source>
</evidence>
<evidence type="ECO:0000259" key="1">
    <source>
        <dbReference type="Pfam" id="PF03756"/>
    </source>
</evidence>
<comment type="caution">
    <text evidence="2">The sequence shown here is derived from an EMBL/GenBank/DDBJ whole genome shotgun (WGS) entry which is preliminary data.</text>
</comment>
<dbReference type="InterPro" id="IPR005509">
    <property type="entry name" value="AfsA_hotdog_dom"/>
</dbReference>
<keyword evidence="3" id="KW-1185">Reference proteome</keyword>
<organism evidence="2 3">
    <name type="scientific">Nocardia lasii</name>
    <dbReference type="NCBI Taxonomy" id="1616107"/>
    <lineage>
        <taxon>Bacteria</taxon>
        <taxon>Bacillati</taxon>
        <taxon>Actinomycetota</taxon>
        <taxon>Actinomycetes</taxon>
        <taxon>Mycobacteriales</taxon>
        <taxon>Nocardiaceae</taxon>
        <taxon>Nocardia</taxon>
    </lineage>
</organism>
<evidence type="ECO:0000313" key="2">
    <source>
        <dbReference type="EMBL" id="MFC6013551.1"/>
    </source>
</evidence>
<sequence>MSVVQLDSTQTPEAVATTFVVVADRFLGITADERVHTVSGLVALLRGGRFTGSELVVHLGQGLTRHDLDYLEHVAAVHAPQARVRVLGEVAEPARRHHVHKYQHSNVLLADLTRTDENVFRAELRLDSDNELLLDHQTGEHVQGIVVIEAVRQLFLAAFELEYGVRSPQEHFYLVWNNVDLRFTSFLFPLPATLHAQLTPVSVEDPGKLEFVIETEVRQFGKSVARSRIEFAALPNERIAQIERAKAAKAVTAYLAASA</sequence>
<name>A0ABW1JVQ0_9NOCA</name>
<protein>
    <submittedName>
        <fullName evidence="2">AfsA-related hotdog domain-containing protein</fullName>
    </submittedName>
</protein>
<dbReference type="Proteomes" id="UP001596223">
    <property type="component" value="Unassembled WGS sequence"/>
</dbReference>
<feature type="domain" description="A-factor biosynthesis hotdog" evidence="1">
    <location>
        <begin position="99"/>
        <end position="230"/>
    </location>
</feature>
<accession>A0ABW1JVQ0</accession>
<dbReference type="RefSeq" id="WP_378608594.1">
    <property type="nucleotide sequence ID" value="NZ_JBHSQN010000014.1"/>
</dbReference>
<gene>
    <name evidence="2" type="ORF">ACFP3H_21050</name>
</gene>
<dbReference type="EMBL" id="JBHSQN010000014">
    <property type="protein sequence ID" value="MFC6013551.1"/>
    <property type="molecule type" value="Genomic_DNA"/>
</dbReference>
<proteinExistence type="predicted"/>
<reference evidence="3" key="1">
    <citation type="journal article" date="2019" name="Int. J. Syst. Evol. Microbiol.">
        <title>The Global Catalogue of Microorganisms (GCM) 10K type strain sequencing project: providing services to taxonomists for standard genome sequencing and annotation.</title>
        <authorList>
            <consortium name="The Broad Institute Genomics Platform"/>
            <consortium name="The Broad Institute Genome Sequencing Center for Infectious Disease"/>
            <person name="Wu L."/>
            <person name="Ma J."/>
        </authorList>
    </citation>
    <scope>NUCLEOTIDE SEQUENCE [LARGE SCALE GENOMIC DNA]</scope>
    <source>
        <strain evidence="3">CCUG 36956</strain>
    </source>
</reference>
<dbReference type="Pfam" id="PF03756">
    <property type="entry name" value="AfsA"/>
    <property type="match status" value="1"/>
</dbReference>